<protein>
    <submittedName>
        <fullName evidence="9">RagB/SusD family nutrient uptake outer membrane protein</fullName>
    </submittedName>
</protein>
<dbReference type="Gene3D" id="1.25.40.390">
    <property type="match status" value="1"/>
</dbReference>
<dbReference type="GO" id="GO:0009279">
    <property type="term" value="C:cell outer membrane"/>
    <property type="evidence" value="ECO:0007669"/>
    <property type="project" value="UniProtKB-SubCell"/>
</dbReference>
<feature type="domain" description="RagB/SusD" evidence="7">
    <location>
        <begin position="274"/>
        <end position="526"/>
    </location>
</feature>
<sequence length="526" mass="60363">MKKIKLYTIAAIASLLPLFSCEDFLDLNPTTQPSETTFWKTENDFNMALAGIYGQMRSNIYFNEQFGLFDALSDNMYAGHNEGSSGDICRGNIDSNMGGYISDIFKNAYSAVARVNMFLQEVEKNTTLPVEVKNRLMGEGLFFRAYHHSWVYLLYGDVPVVNKVLTMEEQYIPKESAETVYELIMQDYDKAIENLPDITYSESAGHITRGTAKAFKAKLMLQHAYKQGVPDIQEMTEIISILESIEGYSLQPEYSDLFEDSKQEDSPEIMFSVKNLAPNAASGYDMYMTNWLMYCPLRNLIDEFELEGEGEWKGSAAALSINEEVLNGTDDEAAALERAKLFEGRDKRLKATIFHSMRPFPEIRAIVGETDFTGFGCYKYLQRNLTLQKGDLLDGSVSPQDMIHMRYGYVLLMIAEAENEVNGPTQKVYDAINSIRRRAGQNELKAGLTQDEMRHKIRHEWRVETALEGLRYFEMKRWHILDEIENIKDPKFVDYQPKFEEKFYYWPLPQSEIDKAGGILIQNPNY</sequence>
<dbReference type="SUPFAM" id="SSF48452">
    <property type="entry name" value="TPR-like"/>
    <property type="match status" value="1"/>
</dbReference>
<evidence type="ECO:0000313" key="9">
    <source>
        <dbReference type="EMBL" id="RHA76290.1"/>
    </source>
</evidence>
<evidence type="ECO:0000256" key="6">
    <source>
        <dbReference type="SAM" id="SignalP"/>
    </source>
</evidence>
<dbReference type="Pfam" id="PF14322">
    <property type="entry name" value="SusD-like_3"/>
    <property type="match status" value="1"/>
</dbReference>
<accession>A0A413T0U0</accession>
<dbReference type="Proteomes" id="UP000283855">
    <property type="component" value="Unassembled WGS sequence"/>
</dbReference>
<dbReference type="EMBL" id="QSFT01000011">
    <property type="protein sequence ID" value="RHA76290.1"/>
    <property type="molecule type" value="Genomic_DNA"/>
</dbReference>
<dbReference type="InterPro" id="IPR011990">
    <property type="entry name" value="TPR-like_helical_dom_sf"/>
</dbReference>
<comment type="similarity">
    <text evidence="2">Belongs to the SusD family.</text>
</comment>
<keyword evidence="3 6" id="KW-0732">Signal</keyword>
<feature type="chain" id="PRO_5019301268" evidence="6">
    <location>
        <begin position="21"/>
        <end position="526"/>
    </location>
</feature>
<evidence type="ECO:0000256" key="4">
    <source>
        <dbReference type="ARBA" id="ARBA00023136"/>
    </source>
</evidence>
<evidence type="ECO:0000259" key="7">
    <source>
        <dbReference type="Pfam" id="PF07980"/>
    </source>
</evidence>
<dbReference type="Pfam" id="PF07980">
    <property type="entry name" value="SusD_RagB"/>
    <property type="match status" value="1"/>
</dbReference>
<evidence type="ECO:0000256" key="5">
    <source>
        <dbReference type="ARBA" id="ARBA00023237"/>
    </source>
</evidence>
<proteinExistence type="inferred from homology"/>
<dbReference type="InterPro" id="IPR033985">
    <property type="entry name" value="SusD-like_N"/>
</dbReference>
<organism evidence="9 10">
    <name type="scientific">Phocaeicola coprophilus</name>
    <dbReference type="NCBI Taxonomy" id="387090"/>
    <lineage>
        <taxon>Bacteria</taxon>
        <taxon>Pseudomonadati</taxon>
        <taxon>Bacteroidota</taxon>
        <taxon>Bacteroidia</taxon>
        <taxon>Bacteroidales</taxon>
        <taxon>Bacteroidaceae</taxon>
        <taxon>Phocaeicola</taxon>
    </lineage>
</organism>
<dbReference type="InterPro" id="IPR012944">
    <property type="entry name" value="SusD_RagB_dom"/>
</dbReference>
<feature type="signal peptide" evidence="6">
    <location>
        <begin position="1"/>
        <end position="20"/>
    </location>
</feature>
<comment type="caution">
    <text evidence="9">The sequence shown here is derived from an EMBL/GenBank/DDBJ whole genome shotgun (WGS) entry which is preliminary data.</text>
</comment>
<keyword evidence="5" id="KW-0998">Cell outer membrane</keyword>
<reference evidence="9 10" key="1">
    <citation type="submission" date="2018-08" db="EMBL/GenBank/DDBJ databases">
        <title>A genome reference for cultivated species of the human gut microbiota.</title>
        <authorList>
            <person name="Zou Y."/>
            <person name="Xue W."/>
            <person name="Luo G."/>
        </authorList>
    </citation>
    <scope>NUCLEOTIDE SEQUENCE [LARGE SCALE GENOMIC DNA]</scope>
    <source>
        <strain evidence="9 10">AM42-38</strain>
    </source>
</reference>
<evidence type="ECO:0000313" key="10">
    <source>
        <dbReference type="Proteomes" id="UP000283855"/>
    </source>
</evidence>
<feature type="domain" description="SusD-like N-terminal" evidence="8">
    <location>
        <begin position="23"/>
        <end position="221"/>
    </location>
</feature>
<gene>
    <name evidence="9" type="ORF">DW921_07035</name>
</gene>
<name>A0A413T0U0_9BACT</name>
<keyword evidence="4" id="KW-0472">Membrane</keyword>
<dbReference type="RefSeq" id="WP_118400318.1">
    <property type="nucleotide sequence ID" value="NZ_CABJGD010000011.1"/>
</dbReference>
<evidence type="ECO:0000259" key="8">
    <source>
        <dbReference type="Pfam" id="PF14322"/>
    </source>
</evidence>
<evidence type="ECO:0000256" key="1">
    <source>
        <dbReference type="ARBA" id="ARBA00004442"/>
    </source>
</evidence>
<evidence type="ECO:0000256" key="3">
    <source>
        <dbReference type="ARBA" id="ARBA00022729"/>
    </source>
</evidence>
<evidence type="ECO:0000256" key="2">
    <source>
        <dbReference type="ARBA" id="ARBA00006275"/>
    </source>
</evidence>
<comment type="subcellular location">
    <subcellularLocation>
        <location evidence="1">Cell outer membrane</location>
    </subcellularLocation>
</comment>
<dbReference type="AlphaFoldDB" id="A0A413T0U0"/>